<dbReference type="Proteomes" id="UP000260665">
    <property type="component" value="Unassembled WGS sequence"/>
</dbReference>
<sequence>MADKVTEDKRLKAEILLMRSHTHVVEDKPGHFVCEGGFGRGVAEQKEATLYELTTQKPLRWQPYKSHLFAVHSALCWAVLGISIG</sequence>
<dbReference type="RefSeq" id="WP_117179840.1">
    <property type="nucleotide sequence ID" value="NZ_QFZK01000019.1"/>
</dbReference>
<organism evidence="1 2">
    <name type="scientific">Rhodoferax lacus</name>
    <dbReference type="NCBI Taxonomy" id="2184758"/>
    <lineage>
        <taxon>Bacteria</taxon>
        <taxon>Pseudomonadati</taxon>
        <taxon>Pseudomonadota</taxon>
        <taxon>Betaproteobacteria</taxon>
        <taxon>Burkholderiales</taxon>
        <taxon>Comamonadaceae</taxon>
        <taxon>Rhodoferax</taxon>
    </lineage>
</organism>
<accession>A0A3E1R7V8</accession>
<dbReference type="AlphaFoldDB" id="A0A3E1R7V8"/>
<proteinExistence type="predicted"/>
<protein>
    <submittedName>
        <fullName evidence="1">Uncharacterized protein</fullName>
    </submittedName>
</protein>
<evidence type="ECO:0000313" key="2">
    <source>
        <dbReference type="Proteomes" id="UP000260665"/>
    </source>
</evidence>
<evidence type="ECO:0000313" key="1">
    <source>
        <dbReference type="EMBL" id="RFO95281.1"/>
    </source>
</evidence>
<dbReference type="EMBL" id="QFZK01000019">
    <property type="protein sequence ID" value="RFO95281.1"/>
    <property type="molecule type" value="Genomic_DNA"/>
</dbReference>
<keyword evidence="2" id="KW-1185">Reference proteome</keyword>
<comment type="caution">
    <text evidence="1">The sequence shown here is derived from an EMBL/GenBank/DDBJ whole genome shotgun (WGS) entry which is preliminary data.</text>
</comment>
<reference evidence="1 2" key="1">
    <citation type="submission" date="2018-05" db="EMBL/GenBank/DDBJ databases">
        <title>Rhodoferax soyangensis sp.nov., isolated from an oligotrophic freshwater lake.</title>
        <authorList>
            <person name="Park M."/>
        </authorList>
    </citation>
    <scope>NUCLEOTIDE SEQUENCE [LARGE SCALE GENOMIC DNA]</scope>
    <source>
        <strain evidence="1 2">IMCC26218</strain>
    </source>
</reference>
<gene>
    <name evidence="1" type="ORF">DIC66_19405</name>
</gene>
<name>A0A3E1R7V8_9BURK</name>